<accession>A0A8J3XIY0</accession>
<gene>
    <name evidence="1" type="ORF">Pph01_78470</name>
</gene>
<dbReference type="Proteomes" id="UP000622547">
    <property type="component" value="Unassembled WGS sequence"/>
</dbReference>
<sequence length="112" mass="12294">MSRYPAPNPPASPPHRWTAVGWDAPLATYFAMCFDEPNTGSDEEYDVEVFWIGADPQEITTVDDLVTALREHQVELPADLIEKLLADKDLEGDRRAGRPGTRIIAASVEAGA</sequence>
<protein>
    <submittedName>
        <fullName evidence="1">Uncharacterized protein</fullName>
    </submittedName>
</protein>
<proteinExistence type="predicted"/>
<evidence type="ECO:0000313" key="1">
    <source>
        <dbReference type="EMBL" id="GII42844.1"/>
    </source>
</evidence>
<evidence type="ECO:0000313" key="2">
    <source>
        <dbReference type="Proteomes" id="UP000622547"/>
    </source>
</evidence>
<organism evidence="1 2">
    <name type="scientific">Planotetraspora phitsanulokensis</name>
    <dbReference type="NCBI Taxonomy" id="575192"/>
    <lineage>
        <taxon>Bacteria</taxon>
        <taxon>Bacillati</taxon>
        <taxon>Actinomycetota</taxon>
        <taxon>Actinomycetes</taxon>
        <taxon>Streptosporangiales</taxon>
        <taxon>Streptosporangiaceae</taxon>
        <taxon>Planotetraspora</taxon>
    </lineage>
</organism>
<dbReference type="EMBL" id="BOOP01000048">
    <property type="protein sequence ID" value="GII42844.1"/>
    <property type="molecule type" value="Genomic_DNA"/>
</dbReference>
<comment type="caution">
    <text evidence="1">The sequence shown here is derived from an EMBL/GenBank/DDBJ whole genome shotgun (WGS) entry which is preliminary data.</text>
</comment>
<reference evidence="1 2" key="1">
    <citation type="submission" date="2021-01" db="EMBL/GenBank/DDBJ databases">
        <title>Whole genome shotgun sequence of Planotetraspora phitsanulokensis NBRC 104273.</title>
        <authorList>
            <person name="Komaki H."/>
            <person name="Tamura T."/>
        </authorList>
    </citation>
    <scope>NUCLEOTIDE SEQUENCE [LARGE SCALE GENOMIC DNA]</scope>
    <source>
        <strain evidence="1 2">NBRC 104273</strain>
    </source>
</reference>
<keyword evidence="2" id="KW-1185">Reference proteome</keyword>
<name>A0A8J3XIY0_9ACTN</name>
<dbReference type="AlphaFoldDB" id="A0A8J3XIY0"/>